<dbReference type="Proteomes" id="UP001159428">
    <property type="component" value="Unassembled WGS sequence"/>
</dbReference>
<name>A0AAU9XYT8_9CNID</name>
<reference evidence="1 2" key="1">
    <citation type="submission" date="2022-05" db="EMBL/GenBank/DDBJ databases">
        <authorList>
            <consortium name="Genoscope - CEA"/>
            <person name="William W."/>
        </authorList>
    </citation>
    <scope>NUCLEOTIDE SEQUENCE [LARGE SCALE GENOMIC DNA]</scope>
</reference>
<organism evidence="1 2">
    <name type="scientific">Pocillopora meandrina</name>
    <dbReference type="NCBI Taxonomy" id="46732"/>
    <lineage>
        <taxon>Eukaryota</taxon>
        <taxon>Metazoa</taxon>
        <taxon>Cnidaria</taxon>
        <taxon>Anthozoa</taxon>
        <taxon>Hexacorallia</taxon>
        <taxon>Scleractinia</taxon>
        <taxon>Astrocoeniina</taxon>
        <taxon>Pocilloporidae</taxon>
        <taxon>Pocillopora</taxon>
    </lineage>
</organism>
<evidence type="ECO:0000313" key="2">
    <source>
        <dbReference type="Proteomes" id="UP001159428"/>
    </source>
</evidence>
<dbReference type="AlphaFoldDB" id="A0AAU9XYT8"/>
<dbReference type="EMBL" id="CALNXJ010000094">
    <property type="protein sequence ID" value="CAH3163640.1"/>
    <property type="molecule type" value="Genomic_DNA"/>
</dbReference>
<proteinExistence type="predicted"/>
<gene>
    <name evidence="1" type="ORF">PMEA_00035646</name>
</gene>
<accession>A0AAU9XYT8</accession>
<comment type="caution">
    <text evidence="1">The sequence shown here is derived from an EMBL/GenBank/DDBJ whole genome shotgun (WGS) entry which is preliminary data.</text>
</comment>
<sequence>MGSSAIKKESSISLQYQCKDIKLAFTARYGIDREEEMEVENESVDKIPHEVTLEVSDFRDASSSKSIHFKSSNIECNVTGKVGFLEDFVKSPEDYMKIITLVSLHALGKDIKGPHLFPGEEVLFVREINIDGEAITYEKTSDLAGYMITLHECQKINSFVYQGNFQLTSVLWLLSEFAVTKFCKGRE</sequence>
<evidence type="ECO:0000313" key="1">
    <source>
        <dbReference type="EMBL" id="CAH3163640.1"/>
    </source>
</evidence>
<protein>
    <submittedName>
        <fullName evidence="1">Uncharacterized protein</fullName>
    </submittedName>
</protein>
<keyword evidence="2" id="KW-1185">Reference proteome</keyword>